<sequence length="735" mass="79618">MGRAVIPYTTESILAEAAPRDLGHEEISRLAVRLRRTISLGHVRRGGPRAVNSSGIEPIARLVQRATVPIVVFLGVIAGLAALFFTGAANPTLLNDPGSVVRFGLPAAKFVFNIAMSLTVGALMFAVLILPRTAGGRARRHKATDDDVPLDPLWTKAIQIAEYSSVVWTLAAVAVLVFSFVDTVGAQAYLDFSNQLGVFVTQIAYGQLWVLIVVLIAVASTLCFGTRSHIGIAAAGVLSVAVILPLALMGHSAEASGHTQAVNSLGLHILGAVLWLGGLFVIALLGTRLAASKNLKPIVERYSTIALIAFGLIVYSGIVNSLLRVQGFDDLMTTYGQVILAKAFATVLLGLIGFWHRQFVISRLGTAASATVEFWRLITVEFILFGVTMGMAVALARSQPPVPQEPVGDPTPAEILTGDPLPPKPNLSRYFSEWSMDPLWIAIAAGASIAYVVAFINLRRRGDKWPVLRLISWLVGMVFLVYVTSGGPRVYGEVQFSAHMIEHMLLVMVVPLPLVLGAPITMLMRGTKARTDGSVGLREWVLWLVHTPYLRFFAHPIVASVNFAGSLVVFYYSGIMYYALDTHIGHELMIAHFLGAGYLFAQALIGIDPGVKRPVFPMRLVMLLVTMAFHAFFGISIMSSNVLIAGDWFGNVGAGWGYTAIDDQQLGGSIAWGIGEFPTLFIAIMVCVQWAKSSDREAKRIDRSEDRTDDAELRAYNAMLASMAERDAKAPPRRR</sequence>
<evidence type="ECO:0000256" key="4">
    <source>
        <dbReference type="ARBA" id="ARBA00022989"/>
    </source>
</evidence>
<dbReference type="GO" id="GO:0005886">
    <property type="term" value="C:plasma membrane"/>
    <property type="evidence" value="ECO:0007669"/>
    <property type="project" value="UniProtKB-SubCell"/>
</dbReference>
<feature type="transmembrane region" description="Helical" evidence="6">
    <location>
        <begin position="269"/>
        <end position="290"/>
    </location>
</feature>
<evidence type="ECO:0000256" key="3">
    <source>
        <dbReference type="ARBA" id="ARBA00022692"/>
    </source>
</evidence>
<dbReference type="AlphaFoldDB" id="A0A2H1K6U6"/>
<feature type="transmembrane region" description="Helical" evidence="6">
    <location>
        <begin position="110"/>
        <end position="130"/>
    </location>
</feature>
<gene>
    <name evidence="8" type="ORF">BI49514_02702</name>
</gene>
<keyword evidence="2" id="KW-1003">Cell membrane</keyword>
<evidence type="ECO:0000259" key="7">
    <source>
        <dbReference type="Pfam" id="PF05425"/>
    </source>
</evidence>
<evidence type="ECO:0000313" key="9">
    <source>
        <dbReference type="Proteomes" id="UP000234382"/>
    </source>
</evidence>
<evidence type="ECO:0000256" key="6">
    <source>
        <dbReference type="SAM" id="Phobius"/>
    </source>
</evidence>
<feature type="transmembrane region" description="Helical" evidence="6">
    <location>
        <begin position="669"/>
        <end position="691"/>
    </location>
</feature>
<feature type="transmembrane region" description="Helical" evidence="6">
    <location>
        <begin position="557"/>
        <end position="578"/>
    </location>
</feature>
<evidence type="ECO:0000313" key="8">
    <source>
        <dbReference type="EMBL" id="SMX94972.1"/>
    </source>
</evidence>
<feature type="transmembrane region" description="Helical" evidence="6">
    <location>
        <begin position="196"/>
        <end position="218"/>
    </location>
</feature>
<feature type="transmembrane region" description="Helical" evidence="6">
    <location>
        <begin position="230"/>
        <end position="249"/>
    </location>
</feature>
<keyword evidence="4 6" id="KW-1133">Transmembrane helix</keyword>
<evidence type="ECO:0000256" key="5">
    <source>
        <dbReference type="ARBA" id="ARBA00023136"/>
    </source>
</evidence>
<keyword evidence="5 6" id="KW-0472">Membrane</keyword>
<evidence type="ECO:0000256" key="1">
    <source>
        <dbReference type="ARBA" id="ARBA00004651"/>
    </source>
</evidence>
<feature type="transmembrane region" description="Helical" evidence="6">
    <location>
        <begin position="470"/>
        <end position="491"/>
    </location>
</feature>
<keyword evidence="3 6" id="KW-0812">Transmembrane</keyword>
<dbReference type="InterPro" id="IPR032694">
    <property type="entry name" value="CopC/D"/>
</dbReference>
<dbReference type="PANTHER" id="PTHR34820:SF4">
    <property type="entry name" value="INNER MEMBRANE PROTEIN YEBZ"/>
    <property type="match status" value="1"/>
</dbReference>
<dbReference type="EMBL" id="FXYX01000023">
    <property type="protein sequence ID" value="SMX94972.1"/>
    <property type="molecule type" value="Genomic_DNA"/>
</dbReference>
<feature type="transmembrane region" description="Helical" evidence="6">
    <location>
        <begin position="439"/>
        <end position="458"/>
    </location>
</feature>
<dbReference type="InterPro" id="IPR008457">
    <property type="entry name" value="Cu-R_CopD_dom"/>
</dbReference>
<feature type="transmembrane region" description="Helical" evidence="6">
    <location>
        <begin position="620"/>
        <end position="649"/>
    </location>
</feature>
<reference evidence="9" key="1">
    <citation type="submission" date="2017-03" db="EMBL/GenBank/DDBJ databases">
        <authorList>
            <person name="Monnet C."/>
        </authorList>
    </citation>
    <scope>NUCLEOTIDE SEQUENCE [LARGE SCALE GENOMIC DNA]</scope>
    <source>
        <strain evidence="9">ATCC 49514</strain>
    </source>
</reference>
<comment type="subcellular location">
    <subcellularLocation>
        <location evidence="1">Cell membrane</location>
        <topology evidence="1">Multi-pass membrane protein</topology>
    </subcellularLocation>
</comment>
<name>A0A2H1K6U6_9MICO</name>
<feature type="transmembrane region" description="Helical" evidence="6">
    <location>
        <begin position="503"/>
        <end position="524"/>
    </location>
</feature>
<feature type="transmembrane region" description="Helical" evidence="6">
    <location>
        <begin position="590"/>
        <end position="608"/>
    </location>
</feature>
<organism evidence="8 9">
    <name type="scientific">Brevibacterium iodinum ATCC 49514</name>
    <dbReference type="NCBI Taxonomy" id="1255616"/>
    <lineage>
        <taxon>Bacteria</taxon>
        <taxon>Bacillati</taxon>
        <taxon>Actinomycetota</taxon>
        <taxon>Actinomycetes</taxon>
        <taxon>Micrococcales</taxon>
        <taxon>Brevibacteriaceae</taxon>
        <taxon>Brevibacterium</taxon>
    </lineage>
</organism>
<feature type="domain" description="Copper resistance protein D" evidence="7">
    <location>
        <begin position="298"/>
        <end position="395"/>
    </location>
</feature>
<feature type="transmembrane region" description="Helical" evidence="6">
    <location>
        <begin position="302"/>
        <end position="323"/>
    </location>
</feature>
<dbReference type="Pfam" id="PF05425">
    <property type="entry name" value="CopD"/>
    <property type="match status" value="1"/>
</dbReference>
<evidence type="ECO:0000256" key="2">
    <source>
        <dbReference type="ARBA" id="ARBA00022475"/>
    </source>
</evidence>
<proteinExistence type="predicted"/>
<feature type="transmembrane region" description="Helical" evidence="6">
    <location>
        <begin position="70"/>
        <end position="90"/>
    </location>
</feature>
<keyword evidence="9" id="KW-1185">Reference proteome</keyword>
<feature type="transmembrane region" description="Helical" evidence="6">
    <location>
        <begin position="335"/>
        <end position="354"/>
    </location>
</feature>
<dbReference type="GO" id="GO:0006825">
    <property type="term" value="P:copper ion transport"/>
    <property type="evidence" value="ECO:0007669"/>
    <property type="project" value="InterPro"/>
</dbReference>
<dbReference type="InterPro" id="IPR019108">
    <property type="entry name" value="Caa3_assmbl_CtaG-rel"/>
</dbReference>
<accession>A0A2H1K6U6</accession>
<dbReference type="PANTHER" id="PTHR34820">
    <property type="entry name" value="INNER MEMBRANE PROTEIN YEBZ"/>
    <property type="match status" value="1"/>
</dbReference>
<dbReference type="Proteomes" id="UP000234382">
    <property type="component" value="Unassembled WGS sequence"/>
</dbReference>
<feature type="transmembrane region" description="Helical" evidence="6">
    <location>
        <begin position="374"/>
        <end position="396"/>
    </location>
</feature>
<feature type="transmembrane region" description="Helical" evidence="6">
    <location>
        <begin position="166"/>
        <end position="190"/>
    </location>
</feature>
<protein>
    <submittedName>
        <fullName evidence="8">Putative copper resistance protein D</fullName>
    </submittedName>
</protein>
<dbReference type="Pfam" id="PF09678">
    <property type="entry name" value="Caa3_CtaG"/>
    <property type="match status" value="1"/>
</dbReference>